<dbReference type="SMART" id="SM00674">
    <property type="entry name" value="CENPB"/>
    <property type="match status" value="1"/>
</dbReference>
<sequence>MTEISPKILETSSEPPPKKKRANFTLEFKNEVIRFAEQTNNCQAQKKYGVARACIQRWRHLKHELAFESEGKQGAKRLGGAGRPLKNVELDEKVEDWIASKNGKISGKDIKEYAKKINGNADFKASNGWLQRFMIRHGLIKARSSSPKTPSTSDGTTDKTLEESLFELINSDEWKNISEGNVSGFLEDFNAENGETSLKVEGNNSTTTESEVKQKPNESSKLPEINIFQQLEMLIKDSNGKEDSVEETETSVNRSPKSY</sequence>
<dbReference type="WormBase" id="F21D5.4">
    <property type="protein sequence ID" value="CE03247"/>
    <property type="gene ID" value="WBGene00009009"/>
</dbReference>
<dbReference type="PIR" id="T21196">
    <property type="entry name" value="T21196"/>
</dbReference>
<dbReference type="FunCoup" id="Q19682">
    <property type="interactions" value="2"/>
</dbReference>
<evidence type="ECO:0000259" key="4">
    <source>
        <dbReference type="PROSITE" id="PS51253"/>
    </source>
</evidence>
<dbReference type="PaxDb" id="6239-F21D5.4"/>
<dbReference type="GO" id="GO:0005634">
    <property type="term" value="C:nucleus"/>
    <property type="evidence" value="ECO:0007669"/>
    <property type="project" value="UniProtKB-SubCell"/>
</dbReference>
<dbReference type="SMR" id="Q19682"/>
<evidence type="ECO:0000256" key="3">
    <source>
        <dbReference type="SAM" id="MobiDB-lite"/>
    </source>
</evidence>
<dbReference type="EMBL" id="BX284604">
    <property type="protein sequence ID" value="CAA91034.1"/>
    <property type="molecule type" value="Genomic_DNA"/>
</dbReference>
<dbReference type="InterPro" id="IPR018586">
    <property type="entry name" value="Brinker_DNA-bd"/>
</dbReference>
<reference evidence="5 6" key="1">
    <citation type="journal article" date="1998" name="Science">
        <title>Genome sequence of the nematode C. elegans: a platform for investigating biology.</title>
        <authorList>
            <consortium name="The C. elegans sequencing consortium"/>
            <person name="Sulson J.E."/>
            <person name="Waterston R."/>
        </authorList>
    </citation>
    <scope>NUCLEOTIDE SEQUENCE [LARGE SCALE GENOMIC DNA]</scope>
    <source>
        <strain evidence="5 6">Bristol N2</strain>
    </source>
</reference>
<dbReference type="GeneID" id="184768"/>
<dbReference type="PANTHER" id="PTHR19303:SF73">
    <property type="entry name" value="PROTEIN PDC2"/>
    <property type="match status" value="1"/>
</dbReference>
<proteinExistence type="predicted"/>
<evidence type="ECO:0000313" key="6">
    <source>
        <dbReference type="Proteomes" id="UP000001940"/>
    </source>
</evidence>
<dbReference type="InterPro" id="IPR010921">
    <property type="entry name" value="Trp_repressor/repl_initiator"/>
</dbReference>
<gene>
    <name evidence="5" type="ORF">CELE_F21D5.4</name>
    <name evidence="5 7" type="ORF">F21D5.4</name>
</gene>
<dbReference type="UCSC" id="F21D5.4">
    <property type="organism name" value="c. elegans"/>
</dbReference>
<dbReference type="OrthoDB" id="5874990at2759"/>
<dbReference type="Proteomes" id="UP000001940">
    <property type="component" value="Chromosome IV"/>
</dbReference>
<dbReference type="PeptideAtlas" id="Q19682"/>
<evidence type="ECO:0000256" key="2">
    <source>
        <dbReference type="ARBA" id="ARBA00023125"/>
    </source>
</evidence>
<dbReference type="PANTHER" id="PTHR19303">
    <property type="entry name" value="TRANSPOSON"/>
    <property type="match status" value="1"/>
</dbReference>
<dbReference type="InParanoid" id="Q19682"/>
<dbReference type="Bgee" id="WBGene00009009">
    <property type="expression patterns" value="Expressed in embryo and 4 other cell types or tissues"/>
</dbReference>
<dbReference type="IntAct" id="Q19682">
    <property type="interactions" value="4"/>
</dbReference>
<accession>Q19682</accession>
<dbReference type="SUPFAM" id="SSF46689">
    <property type="entry name" value="Homeodomain-like"/>
    <property type="match status" value="1"/>
</dbReference>
<dbReference type="Gene3D" id="1.10.10.60">
    <property type="entry name" value="Homeodomain-like"/>
    <property type="match status" value="2"/>
</dbReference>
<dbReference type="SUPFAM" id="SSF48295">
    <property type="entry name" value="TrpR-like"/>
    <property type="match status" value="1"/>
</dbReference>
<dbReference type="PhylomeDB" id="Q19682"/>
<dbReference type="KEGG" id="cel:CELE_F21D5.4"/>
<protein>
    <submittedName>
        <fullName evidence="5">HTH CENPB-type domain-containing protein</fullName>
    </submittedName>
</protein>
<evidence type="ECO:0000256" key="1">
    <source>
        <dbReference type="ARBA" id="ARBA00004123"/>
    </source>
</evidence>
<keyword evidence="6" id="KW-1185">Reference proteome</keyword>
<keyword evidence="2" id="KW-0238">DNA-binding</keyword>
<name>Q19682_CAEEL</name>
<feature type="region of interest" description="Disordered" evidence="3">
    <location>
        <begin position="237"/>
        <end position="259"/>
    </location>
</feature>
<dbReference type="eggNOG" id="KOG3105">
    <property type="taxonomic scope" value="Eukaryota"/>
</dbReference>
<feature type="region of interest" description="Disordered" evidence="3">
    <location>
        <begin position="195"/>
        <end position="224"/>
    </location>
</feature>
<feature type="region of interest" description="Disordered" evidence="3">
    <location>
        <begin position="1"/>
        <end position="21"/>
    </location>
</feature>
<dbReference type="InterPro" id="IPR050863">
    <property type="entry name" value="CenT-Element_Derived"/>
</dbReference>
<dbReference type="InterPro" id="IPR009057">
    <property type="entry name" value="Homeodomain-like_sf"/>
</dbReference>
<dbReference type="PROSITE" id="PS51253">
    <property type="entry name" value="HTH_CENPB"/>
    <property type="match status" value="1"/>
</dbReference>
<dbReference type="AGR" id="WB:WBGene00009009"/>
<evidence type="ECO:0000313" key="7">
    <source>
        <dbReference type="WormBase" id="F21D5.4"/>
    </source>
</evidence>
<evidence type="ECO:0000313" key="5">
    <source>
        <dbReference type="EMBL" id="CAA91034.1"/>
    </source>
</evidence>
<organism evidence="5 6">
    <name type="scientific">Caenorhabditis elegans</name>
    <dbReference type="NCBI Taxonomy" id="6239"/>
    <lineage>
        <taxon>Eukaryota</taxon>
        <taxon>Metazoa</taxon>
        <taxon>Ecdysozoa</taxon>
        <taxon>Nematoda</taxon>
        <taxon>Chromadorea</taxon>
        <taxon>Rhabditida</taxon>
        <taxon>Rhabditina</taxon>
        <taxon>Rhabditomorpha</taxon>
        <taxon>Rhabditoidea</taxon>
        <taxon>Rhabditidae</taxon>
        <taxon>Peloderinae</taxon>
        <taxon>Caenorhabditis</taxon>
    </lineage>
</organism>
<dbReference type="Pfam" id="PF09607">
    <property type="entry name" value="BrkDBD"/>
    <property type="match status" value="1"/>
</dbReference>
<dbReference type="InterPro" id="IPR006600">
    <property type="entry name" value="HTH_CenpB_DNA-bd_dom"/>
</dbReference>
<feature type="compositionally biased region" description="Polar residues" evidence="3">
    <location>
        <begin position="250"/>
        <end position="259"/>
    </location>
</feature>
<dbReference type="CTD" id="184768"/>
<dbReference type="AlphaFoldDB" id="Q19682"/>
<dbReference type="GO" id="GO:0043565">
    <property type="term" value="F:sequence-specific DNA binding"/>
    <property type="evidence" value="ECO:0007669"/>
    <property type="project" value="InterPro"/>
</dbReference>
<dbReference type="RefSeq" id="NP_501504.1">
    <property type="nucleotide sequence ID" value="NM_069103.1"/>
</dbReference>
<comment type="subcellular location">
    <subcellularLocation>
        <location evidence="1">Nucleus</location>
    </subcellularLocation>
</comment>
<feature type="domain" description="HTH CENPB-type" evidence="4">
    <location>
        <begin position="78"/>
        <end position="143"/>
    </location>
</feature>
<dbReference type="STRING" id="6239.F21D5.4.1"/>
<dbReference type="Pfam" id="PF03221">
    <property type="entry name" value="HTH_Tnp_Tc5"/>
    <property type="match status" value="1"/>
</dbReference>
<dbReference type="HOGENOM" id="CLU_1074541_0_0_1"/>